<feature type="region of interest" description="Disordered" evidence="1">
    <location>
        <begin position="478"/>
        <end position="500"/>
    </location>
</feature>
<accession>A0A9W7YAL6</accession>
<evidence type="ECO:0000256" key="1">
    <source>
        <dbReference type="SAM" id="MobiDB-lite"/>
    </source>
</evidence>
<keyword evidence="3" id="KW-1185">Reference proteome</keyword>
<dbReference type="InterPro" id="IPR013922">
    <property type="entry name" value="Cyclin_PHO80-like"/>
</dbReference>
<dbReference type="CDD" id="cd20557">
    <property type="entry name" value="CYCLIN_ScPCL1-like"/>
    <property type="match status" value="1"/>
</dbReference>
<feature type="region of interest" description="Disordered" evidence="1">
    <location>
        <begin position="1"/>
        <end position="51"/>
    </location>
</feature>
<protein>
    <submittedName>
        <fullName evidence="2">PHO85 cyclin-5</fullName>
    </submittedName>
</protein>
<comment type="caution">
    <text evidence="2">The sequence shown here is derived from an EMBL/GenBank/DDBJ whole genome shotgun (WGS) entry which is preliminary data.</text>
</comment>
<dbReference type="Gene3D" id="1.10.472.10">
    <property type="entry name" value="Cyclin-like"/>
    <property type="match status" value="1"/>
</dbReference>
<feature type="compositionally biased region" description="Polar residues" evidence="1">
    <location>
        <begin position="17"/>
        <end position="32"/>
    </location>
</feature>
<organism evidence="2 3">
    <name type="scientific">Coemansia biformis</name>
    <dbReference type="NCBI Taxonomy" id="1286918"/>
    <lineage>
        <taxon>Eukaryota</taxon>
        <taxon>Fungi</taxon>
        <taxon>Fungi incertae sedis</taxon>
        <taxon>Zoopagomycota</taxon>
        <taxon>Kickxellomycotina</taxon>
        <taxon>Kickxellomycetes</taxon>
        <taxon>Kickxellales</taxon>
        <taxon>Kickxellaceae</taxon>
        <taxon>Coemansia</taxon>
    </lineage>
</organism>
<feature type="compositionally biased region" description="Low complexity" evidence="1">
    <location>
        <begin position="488"/>
        <end position="500"/>
    </location>
</feature>
<dbReference type="GO" id="GO:0019901">
    <property type="term" value="F:protein kinase binding"/>
    <property type="evidence" value="ECO:0007669"/>
    <property type="project" value="InterPro"/>
</dbReference>
<dbReference type="GO" id="GO:0005634">
    <property type="term" value="C:nucleus"/>
    <property type="evidence" value="ECO:0007669"/>
    <property type="project" value="TreeGrafter"/>
</dbReference>
<dbReference type="AlphaFoldDB" id="A0A9W7YAL6"/>
<sequence length="656" mass="69553">MVSAVSGSTPRGGAPGPSTTNGRHATFGGSSSSEERDWRRVSSAAAAAAAPGGLKRARICSAGDSTGDDNDDGDDDARAACAPEWEHGPKRLCEQQQQQHYRQPPMVVVRESALVPELSADCAPLSSLAASRVGGGSSGGCGGVRIDDLLNPVAGSAAAPALAAAHRMTVPTTLSRSRSADSKHYYQQLVQLQLQLQSKQPQQQLPPIDPTTRFARTATAPSELTVVTTAPAAAAAPAGSCTQGLIREALALDKLYDIACVIIESIWPNHSASQRTQLCSLRCFVAETHRQSRLGPDALELAMFYLLRAKSIIQAKQRAELQKEEEEQQQQQQLAESQNKTMLPSPLESMASETSSIRRMSSAGSDAVPMSAAMEVPAAPLSAGTAAVPSGIISSPLGSSPITPDSVQQAAAQLGGYAGMDKQHQLLLANGVITPITPEKPKRLLAASTHPLPSSFSGFVVPTAAIASATALADNLRKAPPATANSEQPAQQQQPATAAAKTVESKVTKCGRRMFVAALISASKFMYDQTYPNKAWNKITKLPPRQICDMERAFLDMIDYRLYVDQGTYDKFHRLLARSGMRNGRLMVCDASAPPTNGNSQPADMRTLNQYQQQQQQQQLAIQQQLGAALPSPQTPGVPMSIPPTSAFNFNATTSV</sequence>
<evidence type="ECO:0000313" key="2">
    <source>
        <dbReference type="EMBL" id="KAJ1727504.1"/>
    </source>
</evidence>
<dbReference type="OrthoDB" id="286814at2759"/>
<feature type="compositionally biased region" description="Polar residues" evidence="1">
    <location>
        <begin position="351"/>
        <end position="364"/>
    </location>
</feature>
<dbReference type="GO" id="GO:0000307">
    <property type="term" value="C:cyclin-dependent protein kinase holoenzyme complex"/>
    <property type="evidence" value="ECO:0007669"/>
    <property type="project" value="TreeGrafter"/>
</dbReference>
<dbReference type="Proteomes" id="UP001143981">
    <property type="component" value="Unassembled WGS sequence"/>
</dbReference>
<evidence type="ECO:0000313" key="3">
    <source>
        <dbReference type="Proteomes" id="UP001143981"/>
    </source>
</evidence>
<feature type="region of interest" description="Disordered" evidence="1">
    <location>
        <begin position="323"/>
        <end position="364"/>
    </location>
</feature>
<dbReference type="PANTHER" id="PTHR15615">
    <property type="match status" value="1"/>
</dbReference>
<gene>
    <name evidence="2" type="primary">PCL5</name>
    <name evidence="2" type="ORF">LPJ61_004534</name>
</gene>
<dbReference type="PANTHER" id="PTHR15615:SF36">
    <property type="entry name" value="PHO85 CYCLIN-5"/>
    <property type="match status" value="1"/>
</dbReference>
<dbReference type="Pfam" id="PF08613">
    <property type="entry name" value="Cyclin"/>
    <property type="match status" value="1"/>
</dbReference>
<dbReference type="GO" id="GO:0016538">
    <property type="term" value="F:cyclin-dependent protein serine/threonine kinase regulator activity"/>
    <property type="evidence" value="ECO:0007669"/>
    <property type="project" value="TreeGrafter"/>
</dbReference>
<dbReference type="EMBL" id="JANBOI010001076">
    <property type="protein sequence ID" value="KAJ1727504.1"/>
    <property type="molecule type" value="Genomic_DNA"/>
</dbReference>
<proteinExistence type="predicted"/>
<reference evidence="2" key="1">
    <citation type="submission" date="2022-07" db="EMBL/GenBank/DDBJ databases">
        <title>Phylogenomic reconstructions and comparative analyses of Kickxellomycotina fungi.</title>
        <authorList>
            <person name="Reynolds N.K."/>
            <person name="Stajich J.E."/>
            <person name="Barry K."/>
            <person name="Grigoriev I.V."/>
            <person name="Crous P."/>
            <person name="Smith M.E."/>
        </authorList>
    </citation>
    <scope>NUCLEOTIDE SEQUENCE</scope>
    <source>
        <strain evidence="2">BCRC 34381</strain>
    </source>
</reference>
<name>A0A9W7YAL6_9FUNG</name>